<proteinExistence type="predicted"/>
<accession>A0A7R9FUP5</accession>
<feature type="domain" description="CSD" evidence="1">
    <location>
        <begin position="67"/>
        <end position="86"/>
    </location>
</feature>
<evidence type="ECO:0000313" key="2">
    <source>
        <dbReference type="EMBL" id="CAD7255716.1"/>
    </source>
</evidence>
<dbReference type="Pfam" id="PF00313">
    <property type="entry name" value="CSD"/>
    <property type="match status" value="1"/>
</dbReference>
<dbReference type="InterPro" id="IPR002059">
    <property type="entry name" value="CSP_DNA-bd"/>
</dbReference>
<name>A0A7R9FUP5_TIMSH</name>
<dbReference type="Gene3D" id="2.40.50.140">
    <property type="entry name" value="Nucleic acid-binding proteins"/>
    <property type="match status" value="1"/>
</dbReference>
<protein>
    <recommendedName>
        <fullName evidence="1">CSD domain-containing protein</fullName>
    </recommendedName>
</protein>
<reference evidence="2" key="1">
    <citation type="submission" date="2020-11" db="EMBL/GenBank/DDBJ databases">
        <authorList>
            <person name="Tran Van P."/>
        </authorList>
    </citation>
    <scope>NUCLEOTIDE SEQUENCE</scope>
</reference>
<dbReference type="AlphaFoldDB" id="A0A7R9FUP5"/>
<evidence type="ECO:0000259" key="1">
    <source>
        <dbReference type="Pfam" id="PF00313"/>
    </source>
</evidence>
<dbReference type="InterPro" id="IPR012340">
    <property type="entry name" value="NA-bd_OB-fold"/>
</dbReference>
<gene>
    <name evidence="2" type="ORF">TSIB3V08_LOCUS8</name>
</gene>
<dbReference type="GO" id="GO:0003676">
    <property type="term" value="F:nucleic acid binding"/>
    <property type="evidence" value="ECO:0007669"/>
    <property type="project" value="InterPro"/>
</dbReference>
<organism evidence="2">
    <name type="scientific">Timema shepardi</name>
    <name type="common">Walking stick</name>
    <dbReference type="NCBI Taxonomy" id="629360"/>
    <lineage>
        <taxon>Eukaryota</taxon>
        <taxon>Metazoa</taxon>
        <taxon>Ecdysozoa</taxon>
        <taxon>Arthropoda</taxon>
        <taxon>Hexapoda</taxon>
        <taxon>Insecta</taxon>
        <taxon>Pterygota</taxon>
        <taxon>Neoptera</taxon>
        <taxon>Polyneoptera</taxon>
        <taxon>Phasmatodea</taxon>
        <taxon>Timematodea</taxon>
        <taxon>Timematoidea</taxon>
        <taxon>Timematidae</taxon>
        <taxon>Timema</taxon>
    </lineage>
</organism>
<dbReference type="EMBL" id="OC000002">
    <property type="protein sequence ID" value="CAD7255716.1"/>
    <property type="molecule type" value="Genomic_DNA"/>
</dbReference>
<sequence>MRTRGSYKAKRHVEKEFNKAARKKGDHRFGVFNTFPPPGTSWLTRRNSPNNLRLSNKSKSSVATKVTGTVKWFNVKSGYGFINSAVCDRETSKISPDLLQHVFYSWTSDKKEQFLSSIRNRL</sequence>
<dbReference type="SUPFAM" id="SSF50249">
    <property type="entry name" value="Nucleic acid-binding proteins"/>
    <property type="match status" value="1"/>
</dbReference>